<dbReference type="GO" id="GO:0005524">
    <property type="term" value="F:ATP binding"/>
    <property type="evidence" value="ECO:0007669"/>
    <property type="project" value="UniProtKB-KW"/>
</dbReference>
<evidence type="ECO:0000259" key="11">
    <source>
        <dbReference type="PROSITE" id="PS50929"/>
    </source>
</evidence>
<dbReference type="SUPFAM" id="SSF90123">
    <property type="entry name" value="ABC transporter transmembrane region"/>
    <property type="match status" value="1"/>
</dbReference>
<gene>
    <name evidence="13" type="ORF">F7P68_0010735</name>
    <name evidence="12" type="ORF">SN16_09350</name>
</gene>
<keyword evidence="6 9" id="KW-1133">Transmembrane helix</keyword>
<dbReference type="SUPFAM" id="SSF52540">
    <property type="entry name" value="P-loop containing nucleoside triphosphate hydrolases"/>
    <property type="match status" value="1"/>
</dbReference>
<protein>
    <submittedName>
        <fullName evidence="12 13">ABC transporter ATP-binding protein</fullName>
    </submittedName>
</protein>
<keyword evidence="5 12" id="KW-0067">ATP-binding</keyword>
<evidence type="ECO:0000256" key="8">
    <source>
        <dbReference type="ARBA" id="ARBA00025074"/>
    </source>
</evidence>
<dbReference type="InterPro" id="IPR003593">
    <property type="entry name" value="AAA+_ATPase"/>
</dbReference>
<dbReference type="InterPro" id="IPR027417">
    <property type="entry name" value="P-loop_NTPase"/>
</dbReference>
<dbReference type="InterPro" id="IPR039421">
    <property type="entry name" value="Type_1_exporter"/>
</dbReference>
<feature type="transmembrane region" description="Helical" evidence="9">
    <location>
        <begin position="56"/>
        <end position="73"/>
    </location>
</feature>
<comment type="function">
    <text evidence="8">May be involved in multidrug export. Transmembrane domains (TMD) form a pore in the cell membrane and the ATP-binding domain (NBD) is responsible for energy generation.</text>
</comment>
<dbReference type="GO" id="GO:0005886">
    <property type="term" value="C:plasma membrane"/>
    <property type="evidence" value="ECO:0007669"/>
    <property type="project" value="UniProtKB-SubCell"/>
</dbReference>
<evidence type="ECO:0000256" key="2">
    <source>
        <dbReference type="ARBA" id="ARBA00005417"/>
    </source>
</evidence>
<dbReference type="RefSeq" id="WP_040106365.1">
    <property type="nucleotide sequence ID" value="NZ_JABEVU030000001.1"/>
</dbReference>
<feature type="domain" description="ABC transmembrane type-1" evidence="11">
    <location>
        <begin position="17"/>
        <end position="306"/>
    </location>
</feature>
<dbReference type="FunFam" id="3.40.50.300:FF:000218">
    <property type="entry name" value="Multidrug ABC transporter ATP-binding protein"/>
    <property type="match status" value="1"/>
</dbReference>
<sequence length="578" mass="65525">MIRRYMQFVKPYKWLIILTIIIGILKFGIPLLLPLLIKYTIDDIIMPDGLTTDDRVNMLIQVLLIFSFIFVIIRPPVEYFRQYLAQWTSNKILYDIRKKMYGHLQMLSAKFYSNSKVGEIISRVINDVEQTKDFIMTGLMNIWLDLVTIIIALAIMFSLNGELTLVSIIVFPFYIFGVWYFFGRLRSLTRQRSQALAEVQGFLHERIQGINVIKSFAVESHAAEHFNKRNGNFLNKATDHAKWTARSFSVVNTITDIGPLLVVGYGAYQVIQGNLTVGTLAAFIAYLDRLYGPLRRLVSSSTTLTQSIASMDRVFDLFDEKYDVKDRPGARELRHTDGNIEFRDVGFGYNGEDTSALKHINFDVKSGETVAFVGMSGGGKSTLVTLIPRFYDVTSGKVMLDGTDLRDYTIESLRNNVGLVMQDNILFSDTIRENILLARPEATEEEMIGAAKRANAHDFIMELPEGYDTEVGERGVKLSGGQKQRIAIARVFLKNPPILILDEATSALDLESESIIQDTLLELSENRTTIVVAHRLSTITHADRIFVMVDGQIQESGPHSELMKKKGEYYKLYSIQNL</sequence>
<dbReference type="Pfam" id="PF00005">
    <property type="entry name" value="ABC_tran"/>
    <property type="match status" value="1"/>
</dbReference>
<dbReference type="EMBL" id="JABEVU030000001">
    <property type="protein sequence ID" value="MDB0581004.1"/>
    <property type="molecule type" value="Genomic_DNA"/>
</dbReference>
<dbReference type="PROSITE" id="PS50929">
    <property type="entry name" value="ABC_TM1F"/>
    <property type="match status" value="1"/>
</dbReference>
<dbReference type="GO" id="GO:0015421">
    <property type="term" value="F:ABC-type oligopeptide transporter activity"/>
    <property type="evidence" value="ECO:0007669"/>
    <property type="project" value="TreeGrafter"/>
</dbReference>
<dbReference type="SMART" id="SM00382">
    <property type="entry name" value="AAA"/>
    <property type="match status" value="1"/>
</dbReference>
<evidence type="ECO:0000256" key="5">
    <source>
        <dbReference type="ARBA" id="ARBA00022840"/>
    </source>
</evidence>
<keyword evidence="3 9" id="KW-0812">Transmembrane</keyword>
<dbReference type="Proteomes" id="UP000031546">
    <property type="component" value="Unassembled WGS sequence"/>
</dbReference>
<dbReference type="PROSITE" id="PS00211">
    <property type="entry name" value="ABC_TRANSPORTER_1"/>
    <property type="match status" value="1"/>
</dbReference>
<dbReference type="InterPro" id="IPR017871">
    <property type="entry name" value="ABC_transporter-like_CS"/>
</dbReference>
<dbReference type="InterPro" id="IPR003439">
    <property type="entry name" value="ABC_transporter-like_ATP-bd"/>
</dbReference>
<dbReference type="STRING" id="45670.SN16_09350"/>
<accession>A0A0C2HKM9</accession>
<dbReference type="CDD" id="cd03251">
    <property type="entry name" value="ABCC_MsbA"/>
    <property type="match status" value="1"/>
</dbReference>
<dbReference type="Gene3D" id="1.20.1560.10">
    <property type="entry name" value="ABC transporter type 1, transmembrane domain"/>
    <property type="match status" value="1"/>
</dbReference>
<evidence type="ECO:0000256" key="4">
    <source>
        <dbReference type="ARBA" id="ARBA00022741"/>
    </source>
</evidence>
<dbReference type="PROSITE" id="PS50893">
    <property type="entry name" value="ABC_TRANSPORTER_2"/>
    <property type="match status" value="1"/>
</dbReference>
<organism evidence="12 14">
    <name type="scientific">Salinicoccus roseus</name>
    <dbReference type="NCBI Taxonomy" id="45670"/>
    <lineage>
        <taxon>Bacteria</taxon>
        <taxon>Bacillati</taxon>
        <taxon>Bacillota</taxon>
        <taxon>Bacilli</taxon>
        <taxon>Bacillales</taxon>
        <taxon>Staphylococcaceae</taxon>
        <taxon>Salinicoccus</taxon>
    </lineage>
</organism>
<feature type="transmembrane region" description="Helical" evidence="9">
    <location>
        <begin position="12"/>
        <end position="36"/>
    </location>
</feature>
<evidence type="ECO:0000313" key="12">
    <source>
        <dbReference type="EMBL" id="KIH70161.1"/>
    </source>
</evidence>
<keyword evidence="15" id="KW-1185">Reference proteome</keyword>
<feature type="transmembrane region" description="Helical" evidence="9">
    <location>
        <begin position="165"/>
        <end position="182"/>
    </location>
</feature>
<name>A0A0C2HKM9_9STAP</name>
<evidence type="ECO:0000313" key="13">
    <source>
        <dbReference type="EMBL" id="MDB0581004.1"/>
    </source>
</evidence>
<evidence type="ECO:0000256" key="3">
    <source>
        <dbReference type="ARBA" id="ARBA00022692"/>
    </source>
</evidence>
<dbReference type="OrthoDB" id="9770415at2"/>
<reference evidence="13 15" key="4">
    <citation type="submission" date="2022-12" db="EMBL/GenBank/DDBJ databases">
        <title>Genome analysis and biological profiling of marine Salinicoccus roseus MOSEL-ME25.</title>
        <authorList>
            <person name="Mirza F.T."/>
            <person name="Xie Y."/>
            <person name="Shinwari Z.K."/>
        </authorList>
    </citation>
    <scope>NUCLEOTIDE SEQUENCE [LARGE SCALE GENOMIC DNA]</scope>
    <source>
        <strain evidence="13 15">MOSEL-ME25</strain>
    </source>
</reference>
<dbReference type="PANTHER" id="PTHR43394">
    <property type="entry name" value="ATP-DEPENDENT PERMEASE MDL1, MITOCHONDRIAL"/>
    <property type="match status" value="1"/>
</dbReference>
<keyword evidence="7 9" id="KW-0472">Membrane</keyword>
<dbReference type="Pfam" id="PF00664">
    <property type="entry name" value="ABC_membrane"/>
    <property type="match status" value="1"/>
</dbReference>
<dbReference type="GO" id="GO:0016887">
    <property type="term" value="F:ATP hydrolysis activity"/>
    <property type="evidence" value="ECO:0007669"/>
    <property type="project" value="InterPro"/>
</dbReference>
<evidence type="ECO:0000256" key="1">
    <source>
        <dbReference type="ARBA" id="ARBA00004651"/>
    </source>
</evidence>
<evidence type="ECO:0000313" key="15">
    <source>
        <dbReference type="Proteomes" id="UP000527860"/>
    </source>
</evidence>
<comment type="subcellular location">
    <subcellularLocation>
        <location evidence="1">Cell membrane</location>
        <topology evidence="1">Multi-pass membrane protein</topology>
    </subcellularLocation>
</comment>
<dbReference type="Proteomes" id="UP000527860">
    <property type="component" value="Unassembled WGS sequence"/>
</dbReference>
<dbReference type="InterPro" id="IPR011527">
    <property type="entry name" value="ABC1_TM_dom"/>
</dbReference>
<reference evidence="13" key="3">
    <citation type="submission" date="2020-04" db="EMBL/GenBank/DDBJ databases">
        <authorList>
            <person name="Tanveer F."/>
            <person name="Xie Y."/>
            <person name="Shinwari Z.K."/>
        </authorList>
    </citation>
    <scope>NUCLEOTIDE SEQUENCE</scope>
    <source>
        <strain evidence="13">MOSEL-ME25</strain>
    </source>
</reference>
<proteinExistence type="inferred from homology"/>
<reference evidence="12 14" key="1">
    <citation type="submission" date="2015-01" db="EMBL/GenBank/DDBJ databases">
        <title>Genome sequences of high lactate-tolerant strain Salinicoccus roseus W12 with industrial interest.</title>
        <authorList>
            <person name="Wang H."/>
            <person name="Yu B."/>
        </authorList>
    </citation>
    <scope>NUCLEOTIDE SEQUENCE [LARGE SCALE GENOMIC DNA]</scope>
    <source>
        <strain evidence="12 14">W12</strain>
    </source>
</reference>
<dbReference type="GeneID" id="77845762"/>
<reference evidence="15" key="2">
    <citation type="submission" date="2020-04" db="EMBL/GenBank/DDBJ databases">
        <title>Genome analysis and biological profiling of marine Cellulosimicrobium funkei MOSEL-ME6.</title>
        <authorList>
            <person name="Tanveer F."/>
            <person name="Xie Y."/>
            <person name="Shinwari Z.K."/>
        </authorList>
    </citation>
    <scope>NUCLEOTIDE SEQUENCE [LARGE SCALE GENOMIC DNA]</scope>
    <source>
        <strain evidence="15">MOSEL-ME25</strain>
    </source>
</reference>
<comment type="caution">
    <text evidence="12">The sequence shown here is derived from an EMBL/GenBank/DDBJ whole genome shotgun (WGS) entry which is preliminary data.</text>
</comment>
<feature type="domain" description="ABC transporter" evidence="10">
    <location>
        <begin position="340"/>
        <end position="575"/>
    </location>
</feature>
<evidence type="ECO:0000256" key="6">
    <source>
        <dbReference type="ARBA" id="ARBA00022989"/>
    </source>
</evidence>
<evidence type="ECO:0000256" key="9">
    <source>
        <dbReference type="SAM" id="Phobius"/>
    </source>
</evidence>
<feature type="transmembrane region" description="Helical" evidence="9">
    <location>
        <begin position="142"/>
        <end position="159"/>
    </location>
</feature>
<comment type="similarity">
    <text evidence="2">Belongs to the ABC transporter superfamily.</text>
</comment>
<dbReference type="Gene3D" id="3.40.50.300">
    <property type="entry name" value="P-loop containing nucleotide triphosphate hydrolases"/>
    <property type="match status" value="1"/>
</dbReference>
<evidence type="ECO:0000313" key="14">
    <source>
        <dbReference type="Proteomes" id="UP000031546"/>
    </source>
</evidence>
<dbReference type="InterPro" id="IPR036640">
    <property type="entry name" value="ABC1_TM_sf"/>
</dbReference>
<evidence type="ECO:0000256" key="7">
    <source>
        <dbReference type="ARBA" id="ARBA00023136"/>
    </source>
</evidence>
<dbReference type="EMBL" id="JXII01000008">
    <property type="protein sequence ID" value="KIH70161.1"/>
    <property type="molecule type" value="Genomic_DNA"/>
</dbReference>
<evidence type="ECO:0000259" key="10">
    <source>
        <dbReference type="PROSITE" id="PS50893"/>
    </source>
</evidence>
<dbReference type="PANTHER" id="PTHR43394:SF1">
    <property type="entry name" value="ATP-BINDING CASSETTE SUB-FAMILY B MEMBER 10, MITOCHONDRIAL"/>
    <property type="match status" value="1"/>
</dbReference>
<dbReference type="AlphaFoldDB" id="A0A0C2HKM9"/>
<keyword evidence="4" id="KW-0547">Nucleotide-binding</keyword>